<evidence type="ECO:0000313" key="3">
    <source>
        <dbReference type="Proteomes" id="UP001499987"/>
    </source>
</evidence>
<organism evidence="2 3">
    <name type="scientific">Kitasatospora arboriphila</name>
    <dbReference type="NCBI Taxonomy" id="258052"/>
    <lineage>
        <taxon>Bacteria</taxon>
        <taxon>Bacillati</taxon>
        <taxon>Actinomycetota</taxon>
        <taxon>Actinomycetes</taxon>
        <taxon>Kitasatosporales</taxon>
        <taxon>Streptomycetaceae</taxon>
        <taxon>Kitasatospora</taxon>
    </lineage>
</organism>
<feature type="region of interest" description="Disordered" evidence="1">
    <location>
        <begin position="13"/>
        <end position="60"/>
    </location>
</feature>
<dbReference type="Proteomes" id="UP001499987">
    <property type="component" value="Unassembled WGS sequence"/>
</dbReference>
<comment type="caution">
    <text evidence="2">The sequence shown here is derived from an EMBL/GenBank/DDBJ whole genome shotgun (WGS) entry which is preliminary data.</text>
</comment>
<keyword evidence="3" id="KW-1185">Reference proteome</keyword>
<accession>A0ABN1U5G3</accession>
<reference evidence="2 3" key="1">
    <citation type="journal article" date="2019" name="Int. J. Syst. Evol. Microbiol.">
        <title>The Global Catalogue of Microorganisms (GCM) 10K type strain sequencing project: providing services to taxonomists for standard genome sequencing and annotation.</title>
        <authorList>
            <consortium name="The Broad Institute Genomics Platform"/>
            <consortium name="The Broad Institute Genome Sequencing Center for Infectious Disease"/>
            <person name="Wu L."/>
            <person name="Ma J."/>
        </authorList>
    </citation>
    <scope>NUCLEOTIDE SEQUENCE [LARGE SCALE GENOMIC DNA]</scope>
    <source>
        <strain evidence="2 3">JCM 13002</strain>
    </source>
</reference>
<proteinExistence type="predicted"/>
<sequence>MWIMFTMESPGSRRRLGPLPTDGVSAGIRPDVAGRGVPRGRRHRSSCVTMPKAVPGPRRGSAETVLHFPNMPIYAYLSLLWREAGRSVPGQPDPEWDALVADSGMWGTGDGQPSTAGGADAAAMGEQDH</sequence>
<evidence type="ECO:0000256" key="1">
    <source>
        <dbReference type="SAM" id="MobiDB-lite"/>
    </source>
</evidence>
<feature type="region of interest" description="Disordered" evidence="1">
    <location>
        <begin position="88"/>
        <end position="129"/>
    </location>
</feature>
<evidence type="ECO:0000313" key="2">
    <source>
        <dbReference type="EMBL" id="GAA1121645.1"/>
    </source>
</evidence>
<gene>
    <name evidence="2" type="ORF">GCM10009663_71560</name>
</gene>
<name>A0ABN1U5G3_9ACTN</name>
<protein>
    <submittedName>
        <fullName evidence="2">Uncharacterized protein</fullName>
    </submittedName>
</protein>
<dbReference type="EMBL" id="BAAALD010000126">
    <property type="protein sequence ID" value="GAA1121645.1"/>
    <property type="molecule type" value="Genomic_DNA"/>
</dbReference>